<evidence type="ECO:0000313" key="2">
    <source>
        <dbReference type="Proteomes" id="UP000789396"/>
    </source>
</evidence>
<proteinExistence type="predicted"/>
<sequence>MRLFALAYLYIEGTKKNNGAYTSILTLFFESLFNLGLNNINFFLTDKDFAQISAVSKVWPNS</sequence>
<accession>A0A9N8WM10</accession>
<keyword evidence="2" id="KW-1185">Reference proteome</keyword>
<dbReference type="AlphaFoldDB" id="A0A9N8WM10"/>
<name>A0A9N8WM10_9GLOM</name>
<gene>
    <name evidence="1" type="ORF">RFULGI_LOCUS2017</name>
</gene>
<comment type="caution">
    <text evidence="1">The sequence shown here is derived from an EMBL/GenBank/DDBJ whole genome shotgun (WGS) entry which is preliminary data.</text>
</comment>
<dbReference type="Proteomes" id="UP000789396">
    <property type="component" value="Unassembled WGS sequence"/>
</dbReference>
<evidence type="ECO:0000313" key="1">
    <source>
        <dbReference type="EMBL" id="CAG8491786.1"/>
    </source>
</evidence>
<dbReference type="EMBL" id="CAJVPZ010001403">
    <property type="protein sequence ID" value="CAG8491786.1"/>
    <property type="molecule type" value="Genomic_DNA"/>
</dbReference>
<protein>
    <submittedName>
        <fullName evidence="1">9224_t:CDS:1</fullName>
    </submittedName>
</protein>
<organism evidence="1 2">
    <name type="scientific">Racocetra fulgida</name>
    <dbReference type="NCBI Taxonomy" id="60492"/>
    <lineage>
        <taxon>Eukaryota</taxon>
        <taxon>Fungi</taxon>
        <taxon>Fungi incertae sedis</taxon>
        <taxon>Mucoromycota</taxon>
        <taxon>Glomeromycotina</taxon>
        <taxon>Glomeromycetes</taxon>
        <taxon>Diversisporales</taxon>
        <taxon>Gigasporaceae</taxon>
        <taxon>Racocetra</taxon>
    </lineage>
</organism>
<reference evidence="1" key="1">
    <citation type="submission" date="2021-06" db="EMBL/GenBank/DDBJ databases">
        <authorList>
            <person name="Kallberg Y."/>
            <person name="Tangrot J."/>
            <person name="Rosling A."/>
        </authorList>
    </citation>
    <scope>NUCLEOTIDE SEQUENCE</scope>
    <source>
        <strain evidence="1">IN212</strain>
    </source>
</reference>